<proteinExistence type="predicted"/>
<dbReference type="EMBL" id="NBNE01001608">
    <property type="protein sequence ID" value="OWZ13332.1"/>
    <property type="molecule type" value="Genomic_DNA"/>
</dbReference>
<gene>
    <name evidence="2" type="ORF">PHMEG_00013357</name>
</gene>
<keyword evidence="3" id="KW-1185">Reference proteome</keyword>
<evidence type="ECO:0000313" key="3">
    <source>
        <dbReference type="Proteomes" id="UP000198211"/>
    </source>
</evidence>
<protein>
    <submittedName>
        <fullName evidence="2">Uncharacterized protein</fullName>
    </submittedName>
</protein>
<sequence>MCFQRSAGLQAPPMSPQDRQSGGSSPAPKRTPTTIYQACKPSIPSAIGTTFSSKVSAKNKTLGVALLSTTTSCAYGAKFIPFGVVDKGDGDPQTTGRVMHDLSFPVDIPLNDFTNSDAICELHFGHCDAIATEIMDQHQRHPDADINNCVYLFGGRLDRDRALVIDMSAAFGWSDSPGNYGTVGGAIAFIHGHATNSLNPSGFFNYH</sequence>
<dbReference type="Proteomes" id="UP000198211">
    <property type="component" value="Unassembled WGS sequence"/>
</dbReference>
<comment type="caution">
    <text evidence="2">The sequence shown here is derived from an EMBL/GenBank/DDBJ whole genome shotgun (WGS) entry which is preliminary data.</text>
</comment>
<organism evidence="2 3">
    <name type="scientific">Phytophthora megakarya</name>
    <dbReference type="NCBI Taxonomy" id="4795"/>
    <lineage>
        <taxon>Eukaryota</taxon>
        <taxon>Sar</taxon>
        <taxon>Stramenopiles</taxon>
        <taxon>Oomycota</taxon>
        <taxon>Peronosporomycetes</taxon>
        <taxon>Peronosporales</taxon>
        <taxon>Peronosporaceae</taxon>
        <taxon>Phytophthora</taxon>
    </lineage>
</organism>
<feature type="region of interest" description="Disordered" evidence="1">
    <location>
        <begin position="1"/>
        <end position="34"/>
    </location>
</feature>
<dbReference type="AlphaFoldDB" id="A0A225W6X0"/>
<evidence type="ECO:0000313" key="2">
    <source>
        <dbReference type="EMBL" id="OWZ13332.1"/>
    </source>
</evidence>
<name>A0A225W6X0_9STRA</name>
<evidence type="ECO:0000256" key="1">
    <source>
        <dbReference type="SAM" id="MobiDB-lite"/>
    </source>
</evidence>
<reference evidence="3" key="1">
    <citation type="submission" date="2017-03" db="EMBL/GenBank/DDBJ databases">
        <title>Phytopthora megakarya and P. palmivora, two closely related causual agents of cacao black pod achieved similar genome size and gene model numbers by different mechanisms.</title>
        <authorList>
            <person name="Ali S."/>
            <person name="Shao J."/>
            <person name="Larry D.J."/>
            <person name="Kronmiller B."/>
            <person name="Shen D."/>
            <person name="Strem M.D."/>
            <person name="Melnick R.L."/>
            <person name="Guiltinan M.J."/>
            <person name="Tyler B.M."/>
            <person name="Meinhardt L.W."/>
            <person name="Bailey B.A."/>
        </authorList>
    </citation>
    <scope>NUCLEOTIDE SEQUENCE [LARGE SCALE GENOMIC DNA]</scope>
    <source>
        <strain evidence="3">zdho120</strain>
    </source>
</reference>
<accession>A0A225W6X0</accession>